<dbReference type="InterPro" id="IPR035976">
    <property type="entry name" value="Sushi/SCR/CCP_sf"/>
</dbReference>
<dbReference type="Gene3D" id="2.10.70.10">
    <property type="entry name" value="Complement Module, domain 1"/>
    <property type="match status" value="2"/>
</dbReference>
<dbReference type="InterPro" id="IPR006571">
    <property type="entry name" value="TLDc_dom"/>
</dbReference>
<dbReference type="GO" id="GO:0043025">
    <property type="term" value="C:neuronal cell body"/>
    <property type="evidence" value="ECO:0007669"/>
    <property type="project" value="TreeGrafter"/>
</dbReference>
<dbReference type="FunFam" id="2.60.40.10:FF:000032">
    <property type="entry name" value="palladin isoform X1"/>
    <property type="match status" value="1"/>
</dbReference>
<dbReference type="PANTHER" id="PTHR45080">
    <property type="entry name" value="CONTACTIN 5"/>
    <property type="match status" value="1"/>
</dbReference>
<keyword evidence="11" id="KW-1185">Reference proteome</keyword>
<dbReference type="SMART" id="SM00409">
    <property type="entry name" value="IG"/>
    <property type="match status" value="3"/>
</dbReference>
<dbReference type="PANTHER" id="PTHR45080:SF8">
    <property type="entry name" value="IG-LIKE DOMAIN-CONTAINING PROTEIN"/>
    <property type="match status" value="1"/>
</dbReference>
<evidence type="ECO:0000256" key="5">
    <source>
        <dbReference type="SAM" id="MobiDB-lite"/>
    </source>
</evidence>
<evidence type="ECO:0000256" key="3">
    <source>
        <dbReference type="ARBA" id="ARBA00023319"/>
    </source>
</evidence>
<dbReference type="OrthoDB" id="5974010at2759"/>
<dbReference type="EMBL" id="LSMT01000520">
    <property type="protein sequence ID" value="PFX16759.1"/>
    <property type="molecule type" value="Genomic_DNA"/>
</dbReference>
<reference evidence="11" key="1">
    <citation type="journal article" date="2017" name="bioRxiv">
        <title>Comparative analysis of the genomes of Stylophora pistillata and Acropora digitifera provides evidence for extensive differences between species of corals.</title>
        <authorList>
            <person name="Voolstra C.R."/>
            <person name="Li Y."/>
            <person name="Liew Y.J."/>
            <person name="Baumgarten S."/>
            <person name="Zoccola D."/>
            <person name="Flot J.-F."/>
            <person name="Tambutte S."/>
            <person name="Allemand D."/>
            <person name="Aranda M."/>
        </authorList>
    </citation>
    <scope>NUCLEOTIDE SEQUENCE [LARGE SCALE GENOMIC DNA]</scope>
</reference>
<dbReference type="SMART" id="SM00032">
    <property type="entry name" value="CCP"/>
    <property type="match status" value="2"/>
</dbReference>
<dbReference type="SUPFAM" id="SSF48726">
    <property type="entry name" value="Immunoglobulin"/>
    <property type="match status" value="3"/>
</dbReference>
<accession>A0A2B4RIW5</accession>
<protein>
    <submittedName>
        <fullName evidence="10">Hemicentin-2</fullName>
    </submittedName>
</protein>
<dbReference type="GO" id="GO:0030424">
    <property type="term" value="C:axon"/>
    <property type="evidence" value="ECO:0007669"/>
    <property type="project" value="TreeGrafter"/>
</dbReference>
<dbReference type="InterPro" id="IPR036179">
    <property type="entry name" value="Ig-like_dom_sf"/>
</dbReference>
<dbReference type="InterPro" id="IPR003599">
    <property type="entry name" value="Ig_sub"/>
</dbReference>
<dbReference type="SMART" id="SM00584">
    <property type="entry name" value="TLDc"/>
    <property type="match status" value="1"/>
</dbReference>
<dbReference type="AlphaFoldDB" id="A0A2B4RIW5"/>
<feature type="domain" description="Ig-like" evidence="7">
    <location>
        <begin position="176"/>
        <end position="264"/>
    </location>
</feature>
<dbReference type="InterPro" id="IPR013783">
    <property type="entry name" value="Ig-like_fold"/>
</dbReference>
<evidence type="ECO:0000256" key="6">
    <source>
        <dbReference type="SAM" id="Phobius"/>
    </source>
</evidence>
<dbReference type="PROSITE" id="PS50923">
    <property type="entry name" value="SUSHI"/>
    <property type="match status" value="2"/>
</dbReference>
<proteinExistence type="predicted"/>
<keyword evidence="6" id="KW-1133">Transmembrane helix</keyword>
<feature type="domain" description="Ig-like" evidence="7">
    <location>
        <begin position="356"/>
        <end position="446"/>
    </location>
</feature>
<feature type="domain" description="Sushi" evidence="8">
    <location>
        <begin position="505"/>
        <end position="562"/>
    </location>
</feature>
<keyword evidence="6" id="KW-0472">Membrane</keyword>
<feature type="domain" description="Ig-like" evidence="7">
    <location>
        <begin position="265"/>
        <end position="337"/>
    </location>
</feature>
<comment type="caution">
    <text evidence="4">Lacks conserved residue(s) required for the propagation of feature annotation.</text>
</comment>
<dbReference type="GO" id="GO:0008046">
    <property type="term" value="F:axon guidance receptor activity"/>
    <property type="evidence" value="ECO:0007669"/>
    <property type="project" value="TreeGrafter"/>
</dbReference>
<evidence type="ECO:0000256" key="4">
    <source>
        <dbReference type="PROSITE-ProRule" id="PRU00302"/>
    </source>
</evidence>
<evidence type="ECO:0000259" key="8">
    <source>
        <dbReference type="PROSITE" id="PS50923"/>
    </source>
</evidence>
<dbReference type="InterPro" id="IPR000436">
    <property type="entry name" value="Sushi_SCR_CCP_dom"/>
</dbReference>
<dbReference type="PROSITE" id="PS51886">
    <property type="entry name" value="TLDC"/>
    <property type="match status" value="1"/>
</dbReference>
<dbReference type="Pfam" id="PF13927">
    <property type="entry name" value="Ig_3"/>
    <property type="match status" value="2"/>
</dbReference>
<keyword evidence="1" id="KW-0732">Signal</keyword>
<feature type="region of interest" description="Disordered" evidence="5">
    <location>
        <begin position="118"/>
        <end position="167"/>
    </location>
</feature>
<feature type="disulfide bond" evidence="4">
    <location>
        <begin position="476"/>
        <end position="503"/>
    </location>
</feature>
<dbReference type="InterPro" id="IPR003598">
    <property type="entry name" value="Ig_sub2"/>
</dbReference>
<organism evidence="10 11">
    <name type="scientific">Stylophora pistillata</name>
    <name type="common">Smooth cauliflower coral</name>
    <dbReference type="NCBI Taxonomy" id="50429"/>
    <lineage>
        <taxon>Eukaryota</taxon>
        <taxon>Metazoa</taxon>
        <taxon>Cnidaria</taxon>
        <taxon>Anthozoa</taxon>
        <taxon>Hexacorallia</taxon>
        <taxon>Scleractinia</taxon>
        <taxon>Astrocoeniina</taxon>
        <taxon>Pocilloporidae</taxon>
        <taxon>Stylophora</taxon>
    </lineage>
</organism>
<name>A0A2B4RIW5_STYPI</name>
<keyword evidence="3" id="KW-0393">Immunoglobulin domain</keyword>
<dbReference type="InterPro" id="IPR007110">
    <property type="entry name" value="Ig-like_dom"/>
</dbReference>
<evidence type="ECO:0000259" key="7">
    <source>
        <dbReference type="PROSITE" id="PS50835"/>
    </source>
</evidence>
<dbReference type="Pfam" id="PF07534">
    <property type="entry name" value="TLD"/>
    <property type="match status" value="1"/>
</dbReference>
<dbReference type="Gene3D" id="2.60.40.10">
    <property type="entry name" value="Immunoglobulins"/>
    <property type="match status" value="3"/>
</dbReference>
<dbReference type="PROSITE" id="PS50835">
    <property type="entry name" value="IG_LIKE"/>
    <property type="match status" value="3"/>
</dbReference>
<keyword evidence="6" id="KW-0812">Transmembrane</keyword>
<dbReference type="Proteomes" id="UP000225706">
    <property type="component" value="Unassembled WGS sequence"/>
</dbReference>
<dbReference type="Pfam" id="PF01391">
    <property type="entry name" value="Collagen"/>
    <property type="match status" value="1"/>
</dbReference>
<dbReference type="Pfam" id="PF07679">
    <property type="entry name" value="I-set"/>
    <property type="match status" value="1"/>
</dbReference>
<sequence>MEVVKTSRGNGFFTVAVIVNILFSAVSIGFLIYKVRVLEEHVFQLQKGQRYHTEAIRENERADLTHRNKRAVESFGTSKSCSSCHNACVHLFGLGASAKVTTKISNDTDQQVICLRGARGPQGKEGRRGRKGRPGYIGKAGKKGPRGGRGPPGPRGRPGNAFAGNTSKFLEDIDTPGIEKKPPAISTTKEGSHVSLPCYPKGYPRPEITWYKDGQEMDSRLYNKETGVLTFPSIQFSDRGLYKCEAKNFLGFESANVKVVVEVTPRFVEKPETYHTGYETWDTTLSCNIFGFPPPKIQWTRSFRPLPVDRYVAAGKDLVIKDIRNGDKGPFMCRGENHLGFVFALIVLEVKPVIPPAITSAPPSVVKVTKVDHSITLYCAARGSPVPSLEWSKDGVPISTNTTLKTDEEVEGELVIPSFGPTDQGVYKCFFKNFDNGTAEITTTVELVGCGEPHVPMNGYKVGENYWAGELVTFACDAGYHLEGPTNRLCLENGNWSNVVPTCHSICDEPAPLENGYRVGNEFWEGKNVTYKCNKGFLLRGPHVRVCNDIGNWTEEEPTCEGPVFEHSEILLNNTEYWELLKGWLGPVSTLPANWKLCYRATDHGWSSSTFHSQCNSLGPSVTFIRVGEYIFGGYTDRNWHSRSSYTDSTWSFIFSFKNRYGLEPFKLHVKNSGHAIYGNNGYGPTFGGGHDINIANSAGSNRNSFCNLGHSYVQPAGYIYSASDTKSLLAGSYNFQPQELEVFYQTHKK</sequence>
<dbReference type="SUPFAM" id="SSF57535">
    <property type="entry name" value="Complement control module/SCR domain"/>
    <property type="match status" value="2"/>
</dbReference>
<dbReference type="Pfam" id="PF00084">
    <property type="entry name" value="Sushi"/>
    <property type="match status" value="2"/>
</dbReference>
<dbReference type="GO" id="GO:0005886">
    <property type="term" value="C:plasma membrane"/>
    <property type="evidence" value="ECO:0007669"/>
    <property type="project" value="TreeGrafter"/>
</dbReference>
<dbReference type="InterPro" id="IPR013098">
    <property type="entry name" value="Ig_I-set"/>
</dbReference>
<comment type="caution">
    <text evidence="10">The sequence shown here is derived from an EMBL/GenBank/DDBJ whole genome shotgun (WGS) entry which is preliminary data.</text>
</comment>
<evidence type="ECO:0000256" key="2">
    <source>
        <dbReference type="ARBA" id="ARBA00023157"/>
    </source>
</evidence>
<feature type="domain" description="Sushi" evidence="8">
    <location>
        <begin position="448"/>
        <end position="503"/>
    </location>
</feature>
<dbReference type="InterPro" id="IPR050958">
    <property type="entry name" value="Cell_Adh-Cytoskel_Orgn"/>
</dbReference>
<dbReference type="SMART" id="SM00408">
    <property type="entry name" value="IGc2"/>
    <property type="match status" value="3"/>
</dbReference>
<dbReference type="GO" id="GO:0007156">
    <property type="term" value="P:homophilic cell adhesion via plasma membrane adhesion molecules"/>
    <property type="evidence" value="ECO:0007669"/>
    <property type="project" value="TreeGrafter"/>
</dbReference>
<evidence type="ECO:0000313" key="10">
    <source>
        <dbReference type="EMBL" id="PFX16759.1"/>
    </source>
</evidence>
<dbReference type="InterPro" id="IPR008160">
    <property type="entry name" value="Collagen"/>
</dbReference>
<gene>
    <name evidence="10" type="primary">HMCN2</name>
    <name evidence="10" type="ORF">AWC38_SpisGene18934</name>
</gene>
<feature type="region of interest" description="Disordered" evidence="5">
    <location>
        <begin position="173"/>
        <end position="192"/>
    </location>
</feature>
<dbReference type="CDD" id="cd00033">
    <property type="entry name" value="CCP"/>
    <property type="match status" value="2"/>
</dbReference>
<feature type="domain" description="TLDc" evidence="9">
    <location>
        <begin position="571"/>
        <end position="747"/>
    </location>
</feature>
<evidence type="ECO:0000259" key="9">
    <source>
        <dbReference type="PROSITE" id="PS51886"/>
    </source>
</evidence>
<dbReference type="GO" id="GO:0050808">
    <property type="term" value="P:synapse organization"/>
    <property type="evidence" value="ECO:0007669"/>
    <property type="project" value="TreeGrafter"/>
</dbReference>
<evidence type="ECO:0000256" key="1">
    <source>
        <dbReference type="ARBA" id="ARBA00022729"/>
    </source>
</evidence>
<keyword evidence="2 4" id="KW-1015">Disulfide bond</keyword>
<keyword evidence="4" id="KW-0768">Sushi</keyword>
<evidence type="ECO:0000313" key="11">
    <source>
        <dbReference type="Proteomes" id="UP000225706"/>
    </source>
</evidence>
<feature type="disulfide bond" evidence="4">
    <location>
        <begin position="533"/>
        <end position="560"/>
    </location>
</feature>
<feature type="transmembrane region" description="Helical" evidence="6">
    <location>
        <begin position="12"/>
        <end position="33"/>
    </location>
</feature>